<name>A0A2Z7C0S3_9LAMI</name>
<dbReference type="EMBL" id="KQ999964">
    <property type="protein sequence ID" value="KZV40484.1"/>
    <property type="molecule type" value="Genomic_DNA"/>
</dbReference>
<evidence type="ECO:0000313" key="2">
    <source>
        <dbReference type="Proteomes" id="UP000250235"/>
    </source>
</evidence>
<dbReference type="AlphaFoldDB" id="A0A2Z7C0S3"/>
<gene>
    <name evidence="1" type="ORF">F511_40412</name>
</gene>
<keyword evidence="2" id="KW-1185">Reference proteome</keyword>
<dbReference type="Proteomes" id="UP000250235">
    <property type="component" value="Unassembled WGS sequence"/>
</dbReference>
<proteinExistence type="predicted"/>
<accession>A0A2Z7C0S3</accession>
<protein>
    <submittedName>
        <fullName evidence="1">Kinesin-13A-like</fullName>
    </submittedName>
</protein>
<evidence type="ECO:0000313" key="1">
    <source>
        <dbReference type="EMBL" id="KZV40484.1"/>
    </source>
</evidence>
<reference evidence="1 2" key="1">
    <citation type="journal article" date="2015" name="Proc. Natl. Acad. Sci. U.S.A.">
        <title>The resurrection genome of Boea hygrometrica: A blueprint for survival of dehydration.</title>
        <authorList>
            <person name="Xiao L."/>
            <person name="Yang G."/>
            <person name="Zhang L."/>
            <person name="Yang X."/>
            <person name="Zhao S."/>
            <person name="Ji Z."/>
            <person name="Zhou Q."/>
            <person name="Hu M."/>
            <person name="Wang Y."/>
            <person name="Chen M."/>
            <person name="Xu Y."/>
            <person name="Jin H."/>
            <person name="Xiao X."/>
            <person name="Hu G."/>
            <person name="Bao F."/>
            <person name="Hu Y."/>
            <person name="Wan P."/>
            <person name="Li L."/>
            <person name="Deng X."/>
            <person name="Kuang T."/>
            <person name="Xiang C."/>
            <person name="Zhu J.K."/>
            <person name="Oliver M.J."/>
            <person name="He Y."/>
        </authorList>
    </citation>
    <scope>NUCLEOTIDE SEQUENCE [LARGE SCALE GENOMIC DNA]</scope>
    <source>
        <strain evidence="2">cv. XS01</strain>
    </source>
</reference>
<sequence length="133" mass="14997">MAATNWAIWVATTPIDVIEFRPANELLSREVCQVGRSINFSSGDRTVLHLQYPANTKTQSKGVGRYPDEGPPMLKDGFFRNSQCIHHELIKRAKLLVWGRTITRYVIRSGCYTSRATKSRGTVSGQQDALLTW</sequence>
<organism evidence="1 2">
    <name type="scientific">Dorcoceras hygrometricum</name>
    <dbReference type="NCBI Taxonomy" id="472368"/>
    <lineage>
        <taxon>Eukaryota</taxon>
        <taxon>Viridiplantae</taxon>
        <taxon>Streptophyta</taxon>
        <taxon>Embryophyta</taxon>
        <taxon>Tracheophyta</taxon>
        <taxon>Spermatophyta</taxon>
        <taxon>Magnoliopsida</taxon>
        <taxon>eudicotyledons</taxon>
        <taxon>Gunneridae</taxon>
        <taxon>Pentapetalae</taxon>
        <taxon>asterids</taxon>
        <taxon>lamiids</taxon>
        <taxon>Lamiales</taxon>
        <taxon>Gesneriaceae</taxon>
        <taxon>Didymocarpoideae</taxon>
        <taxon>Trichosporeae</taxon>
        <taxon>Loxocarpinae</taxon>
        <taxon>Dorcoceras</taxon>
    </lineage>
</organism>